<comment type="similarity">
    <text evidence="2">Belongs to the polycystin family.</text>
</comment>
<keyword evidence="4" id="KW-0732">Signal</keyword>
<keyword evidence="7" id="KW-0325">Glycoprotein</keyword>
<gene>
    <name evidence="12" type="ORF">Bpfe_025538</name>
</gene>
<comment type="caution">
    <text evidence="9">Lacks conserved residue(s) required for the propagation of feature annotation.</text>
</comment>
<evidence type="ECO:0000256" key="4">
    <source>
        <dbReference type="ARBA" id="ARBA00022729"/>
    </source>
</evidence>
<feature type="transmembrane region" description="Helical" evidence="10">
    <location>
        <begin position="2354"/>
        <end position="2378"/>
    </location>
</feature>
<evidence type="ECO:0000313" key="12">
    <source>
        <dbReference type="EMBL" id="KAK0045059.1"/>
    </source>
</evidence>
<feature type="transmembrane region" description="Helical" evidence="10">
    <location>
        <begin position="1606"/>
        <end position="1625"/>
    </location>
</feature>
<feature type="transmembrane region" description="Helical" evidence="10">
    <location>
        <begin position="2476"/>
        <end position="2504"/>
    </location>
</feature>
<dbReference type="InterPro" id="IPR013122">
    <property type="entry name" value="PKD1_2_channel"/>
</dbReference>
<reference evidence="12" key="1">
    <citation type="journal article" date="2023" name="PLoS Negl. Trop. Dis.">
        <title>A genome sequence for Biomphalaria pfeifferi, the major vector snail for the human-infecting parasite Schistosoma mansoni.</title>
        <authorList>
            <person name="Bu L."/>
            <person name="Lu L."/>
            <person name="Laidemitt M.R."/>
            <person name="Zhang S.M."/>
            <person name="Mutuku M."/>
            <person name="Mkoji G."/>
            <person name="Steinauer M."/>
            <person name="Loker E.S."/>
        </authorList>
    </citation>
    <scope>NUCLEOTIDE SEQUENCE</scope>
    <source>
        <strain evidence="12">KasaAsao</strain>
    </source>
</reference>
<evidence type="ECO:0000256" key="1">
    <source>
        <dbReference type="ARBA" id="ARBA00004141"/>
    </source>
</evidence>
<dbReference type="PRINTS" id="PR01433">
    <property type="entry name" value="POLYCYSTIN2"/>
</dbReference>
<comment type="caution">
    <text evidence="12">The sequence shown here is derived from an EMBL/GenBank/DDBJ whole genome shotgun (WGS) entry which is preliminary data.</text>
</comment>
<dbReference type="InterPro" id="IPR046791">
    <property type="entry name" value="Polycystin_dom"/>
</dbReference>
<evidence type="ECO:0000256" key="3">
    <source>
        <dbReference type="ARBA" id="ARBA00022692"/>
    </source>
</evidence>
<dbReference type="PROSITE" id="PS50095">
    <property type="entry name" value="PLAT"/>
    <property type="match status" value="1"/>
</dbReference>
<accession>A0AAD8AZ43</accession>
<feature type="transmembrane region" description="Helical" evidence="10">
    <location>
        <begin position="1968"/>
        <end position="1988"/>
    </location>
</feature>
<feature type="transmembrane region" description="Helical" evidence="10">
    <location>
        <begin position="2432"/>
        <end position="2455"/>
    </location>
</feature>
<dbReference type="GO" id="GO:0005509">
    <property type="term" value="F:calcium ion binding"/>
    <property type="evidence" value="ECO:0007669"/>
    <property type="project" value="InterPro"/>
</dbReference>
<dbReference type="InterPro" id="IPR002859">
    <property type="entry name" value="PKD/REJ-like"/>
</dbReference>
<dbReference type="Gene3D" id="2.60.60.20">
    <property type="entry name" value="PLAT/LH2 domain"/>
    <property type="match status" value="1"/>
</dbReference>
<dbReference type="EMBL" id="JASAOG010000187">
    <property type="protein sequence ID" value="KAK0045059.1"/>
    <property type="molecule type" value="Genomic_DNA"/>
</dbReference>
<dbReference type="Proteomes" id="UP001233172">
    <property type="component" value="Unassembled WGS sequence"/>
</dbReference>
<name>A0AAD8AZ43_BIOPF</name>
<dbReference type="GO" id="GO:0005262">
    <property type="term" value="F:calcium channel activity"/>
    <property type="evidence" value="ECO:0007669"/>
    <property type="project" value="TreeGrafter"/>
</dbReference>
<evidence type="ECO:0000256" key="2">
    <source>
        <dbReference type="ARBA" id="ARBA00007200"/>
    </source>
</evidence>
<dbReference type="Gene3D" id="1.10.287.70">
    <property type="match status" value="1"/>
</dbReference>
<evidence type="ECO:0000259" key="11">
    <source>
        <dbReference type="PROSITE" id="PS50095"/>
    </source>
</evidence>
<dbReference type="Pfam" id="PF02010">
    <property type="entry name" value="REJ"/>
    <property type="match status" value="1"/>
</dbReference>
<proteinExistence type="inferred from homology"/>
<dbReference type="InterPro" id="IPR001024">
    <property type="entry name" value="PLAT/LH2_dom"/>
</dbReference>
<protein>
    <submittedName>
        <fullName evidence="12">Polycystic kidney disease protein 1-like 2</fullName>
    </submittedName>
</protein>
<evidence type="ECO:0000256" key="10">
    <source>
        <dbReference type="SAM" id="Phobius"/>
    </source>
</evidence>
<dbReference type="GO" id="GO:0050982">
    <property type="term" value="P:detection of mechanical stimulus"/>
    <property type="evidence" value="ECO:0007669"/>
    <property type="project" value="TreeGrafter"/>
</dbReference>
<dbReference type="SUPFAM" id="SSF49723">
    <property type="entry name" value="Lipase/lipooxygenase domain (PLAT/LH2 domain)"/>
    <property type="match status" value="1"/>
</dbReference>
<dbReference type="InterPro" id="IPR051223">
    <property type="entry name" value="Polycystin"/>
</dbReference>
<feature type="disulfide bond" evidence="8">
    <location>
        <begin position="2202"/>
        <end position="2212"/>
    </location>
</feature>
<feature type="transmembrane region" description="Helical" evidence="10">
    <location>
        <begin position="2544"/>
        <end position="2571"/>
    </location>
</feature>
<dbReference type="PANTHER" id="PTHR10877:SF150">
    <property type="entry name" value="REJ DOMAIN-CONTAINING PROTEIN"/>
    <property type="match status" value="1"/>
</dbReference>
<sequence>MNRKISYLSSYLQVCIFILGCWLTQVLALENIFISGYDNSTIALRRVENEACIETVNVQNDNSFMVNVSISNETYSRYYTVNSMQQLSFQVRDLIVINVTDYLLVNVNMIKPLETTTTSNYTVDNTTQFPSVDTTQTTQYTTVTSPIVTTATVNAINTSLATVNETTQETQYTTSTFQTTHTGITQETEYATKNLTLTPRPVLNGLTVDCDPVFPVKVESIVKANVTSGLNVTFKFQITLASSTLASNQTIINSLSAMASFTPLSLGRYTLRVTVTSSCLEKLDKNVSFAVISPIEPSVIDLSYEPSDHRSSPGVFYPKDLVGIALKVVNTVTYNSDRPTTPNCTMDWGDGTGEIQTYDVDLRPDTKTLYIYTKNYIYTEVGKYTASVMCENPISKVQGQVTFQIVSPAIHSSVEVLRNPEPYPVDGNAVGSIKIIQNCLKGDYPDLLITIDFGPGESNESFTFSENKTLVEHTFIRRGNYQINVTFDSFNMSHSSVVSLRIGVLVDFYQEKHRTMVRINEQTKFKLVRYLWDSTLIVDIDMDPELSNATLPTDVSVVDINVTYSGVGMKRVTASTEVYNIKEEIYCDFETYVPCISTIDLFESTYRDPTTPLKAWLTTLPKISGRSERTSACDESDQFNITWQVWKNTWELPINLTLSHKDLVKNYTWIKEDITQPKAIVMDFVYMKSSGLYKLELNISVIGKREKESDEMYLEVGPPPLVVKIDKGVYRQVIIGKELLLDAISVSYDPPLSPADSEFSFSWSCYKLSQPESITRYALPYYHNDLSYRQLPTCNAITTPSEGKMTISTKAFRVNELILFEAILTKGSRSEIATQTVELLDSDIIEVFIKCIWNCDRKLSTEDRTVYEAEINKCSRCTFRDIYEAQYKWSVYKYDPQGFSLQEIPDTYWGTKITSNQNSSRFDTEGGWWEEATTYLIVLNIKVSNYAESKAMHVVYTNVKPYGGTCTVKPSSGKALETIFSFKCTDWKDEEMRPTKSQLDTNFGLQYSVYQTTSAGFQLVYFGSEIEASTLLSECPNSALSCGVVVNIIDIFRTRVNYTLNVQITPKYNQPTISSSSASESVDDITFDMMKKMNSSISVRDSLKIAKRAATLTSSLSSLTKSVSQDQVTTTTTVSPLNNPVDSSFSETATNLVDIVGVIIDNYHARSPEEIQMMANSMSVLTNDTKLMTTDSMETASNAVQTLSSKIQNMDSKLPDLNHCMEEITDVIHNIVEFQSIDINKLFSDIKLKALEQGLSDLEAQSFIESETMKFELQIYEKSGQIDNIASNITSSWDQLLTVLPKMEDPTGKFNKTKPSYLMKTQKTTIADVKNSTEYSPPLGFTFDGLDVGEENLSPMVVKAVKTKNIFIQGQNSKFINADIIIGSVDDSDGNKLNLSSPKVIHETGESNCSMSEALETINPQFIDGDASQMFYHQFEYTQAHLFFCLKLRPFNPLLAYTLYLRMDIEPTDIVYDKKKQLTINMFQPCEEICFPPNTFSRVGTVYVGLKPSINETALRLSTNIQKRSDSYNLNDAYLFGVTTSACFSWNDTIKDWQTDKCKLTKEKGNVVCTCGDGKEIISAVSFNFEPNTIHFGTVFSKFDIKAQGIVFGVLITLYVMFTLTGFWAHYMDKKGMLQWGVFPLADNYCHDTYFYLITVHTGLRRFAGTKSNVYFCLSGQDNESGIRKLSDGIKEGFPSGSVCHFVMACEECLGDLQCIKIWHDNSGKGNEATWYLDQIDIVDLQTAKSYFFVCGEWLSPEYSLETSIAASCVDELETLKNLFFSNTKKHLTDDHIWLSVFIRPQNSRFSRVERSLCCLAFLFLAMITSAMFYTGVPDASRKQPKVDFEIGPLRLGYQQMYNSFLSALITAIPMLIIMMIFRKARTKSDPPVAGCLGKNKVTASKQSHIEEISGNKNKETGSLTNVKKKCCQCSLPWMVKLEKHLEAMDKILLIKSSSEDLKGTWPQPFRYLAWVLVVLTVLVCSFFVILYSMEWGQDVTNEWLTTFILAFLQSLFVLDPFKVIVISVILALLVKKVKQRNLHDLDLSLISEVNKEYGLKENRDISSNLMVQSAPLSDSVLKMATLRRKIYVMIKNTLTEFLIHAIYLLIVSSLCYTNHSTDAYHLYKVINNQLITDTTAGFMNIKSSGEYFEWLTESLTPWLLPELDRNLDESYKDKHLYTEVNDIYLMGAARMRQLRIQKVNCSLLEKELKICIPSYHSGVEETDSFCLGWKPKPCSKLETFKMLSSKAWTYKSPQEIWGLPIDGSYSAYSGGGYVSNLPINAKLTQALIKELKEQAWIDKQTRAVFLEFTVYCPNINHFAVVILLAEFTEIGEIVPFVNVYPFTVHNPSGHLGIYVQLCQITGIVLTILGVMYVVFIVGKKKLSAFKDIWFLLDMSAVILALCAVIMFLLRLSYTKSALKKMSENRRNYINFYQIVVWDSVYTLCLAFLVAIGYMRMSKLASYSDRTMKVFSVLSNAVKIFPSFFFFNVIVLFGFIATGCALFGRTSYYFKDIWTTAETLFTGLLGRSSFRDTNLPYSDQWMTILYFCLFVFIVVIFLTNYFIAILMDLLVSDEKTRQSKESTKIFIVLWDSFLNLFGRRRDPTDRLQDLIQDDMLEDEEKSTDIQDIMVKFERKFQRLINGLTTDINPYLRTKENFSALNESLTRGIFK</sequence>
<feature type="transmembrane region" description="Helical" evidence="10">
    <location>
        <begin position="1858"/>
        <end position="1878"/>
    </location>
</feature>
<evidence type="ECO:0000256" key="6">
    <source>
        <dbReference type="ARBA" id="ARBA00023136"/>
    </source>
</evidence>
<keyword evidence="3 10" id="KW-0812">Transmembrane</keyword>
<dbReference type="PANTHER" id="PTHR10877">
    <property type="entry name" value="POLYCYSTIN FAMILY MEMBER"/>
    <property type="match status" value="1"/>
</dbReference>
<comment type="subcellular location">
    <subcellularLocation>
        <location evidence="1">Membrane</location>
        <topology evidence="1">Multi-pass membrane protein</topology>
    </subcellularLocation>
</comment>
<keyword evidence="13" id="KW-1185">Reference proteome</keyword>
<keyword evidence="5 10" id="KW-1133">Transmembrane helix</keyword>
<dbReference type="GO" id="GO:0016020">
    <property type="term" value="C:membrane"/>
    <property type="evidence" value="ECO:0007669"/>
    <property type="project" value="UniProtKB-SubCell"/>
</dbReference>
<evidence type="ECO:0000256" key="8">
    <source>
        <dbReference type="PIRSR" id="PIRSR603915-2"/>
    </source>
</evidence>
<dbReference type="Pfam" id="PF08016">
    <property type="entry name" value="PKD_channel"/>
    <property type="match status" value="1"/>
</dbReference>
<feature type="transmembrane region" description="Helical" evidence="10">
    <location>
        <begin position="2390"/>
        <end position="2412"/>
    </location>
</feature>
<evidence type="ECO:0000256" key="5">
    <source>
        <dbReference type="ARBA" id="ARBA00022989"/>
    </source>
</evidence>
<feature type="domain" description="PLAT" evidence="11">
    <location>
        <begin position="1650"/>
        <end position="1769"/>
    </location>
</feature>
<evidence type="ECO:0000313" key="13">
    <source>
        <dbReference type="Proteomes" id="UP001233172"/>
    </source>
</evidence>
<dbReference type="InterPro" id="IPR003915">
    <property type="entry name" value="PKD_2"/>
</dbReference>
<keyword evidence="6 10" id="KW-0472">Membrane</keyword>
<dbReference type="FunFam" id="2.60.60.20:FF:000022">
    <property type="entry name" value="Uncharacterized protein"/>
    <property type="match status" value="1"/>
</dbReference>
<dbReference type="Pfam" id="PF20519">
    <property type="entry name" value="Polycystin_dom"/>
    <property type="match status" value="1"/>
</dbReference>
<feature type="transmembrane region" description="Helical" evidence="10">
    <location>
        <begin position="2000"/>
        <end position="2031"/>
    </location>
</feature>
<feature type="transmembrane region" description="Helical" evidence="10">
    <location>
        <begin position="1813"/>
        <end position="1833"/>
    </location>
</feature>
<evidence type="ECO:0000256" key="7">
    <source>
        <dbReference type="ARBA" id="ARBA00023180"/>
    </source>
</evidence>
<reference evidence="12" key="2">
    <citation type="submission" date="2023-04" db="EMBL/GenBank/DDBJ databases">
        <authorList>
            <person name="Bu L."/>
            <person name="Lu L."/>
            <person name="Laidemitt M.R."/>
            <person name="Zhang S.M."/>
            <person name="Mutuku M."/>
            <person name="Mkoji G."/>
            <person name="Steinauer M."/>
            <person name="Loker E.S."/>
        </authorList>
    </citation>
    <scope>NUCLEOTIDE SEQUENCE</scope>
    <source>
        <strain evidence="12">KasaAsao</strain>
        <tissue evidence="12">Whole Snail</tissue>
    </source>
</reference>
<dbReference type="Pfam" id="PF01477">
    <property type="entry name" value="PLAT"/>
    <property type="match status" value="1"/>
</dbReference>
<evidence type="ECO:0000256" key="9">
    <source>
        <dbReference type="PROSITE-ProRule" id="PRU00152"/>
    </source>
</evidence>
<dbReference type="PROSITE" id="PS51257">
    <property type="entry name" value="PROKAR_LIPOPROTEIN"/>
    <property type="match status" value="1"/>
</dbReference>
<dbReference type="SMART" id="SM00308">
    <property type="entry name" value="LH2"/>
    <property type="match status" value="1"/>
</dbReference>
<organism evidence="12 13">
    <name type="scientific">Biomphalaria pfeifferi</name>
    <name type="common">Bloodfluke planorb</name>
    <name type="synonym">Freshwater snail</name>
    <dbReference type="NCBI Taxonomy" id="112525"/>
    <lineage>
        <taxon>Eukaryota</taxon>
        <taxon>Metazoa</taxon>
        <taxon>Spiralia</taxon>
        <taxon>Lophotrochozoa</taxon>
        <taxon>Mollusca</taxon>
        <taxon>Gastropoda</taxon>
        <taxon>Heterobranchia</taxon>
        <taxon>Euthyneura</taxon>
        <taxon>Panpulmonata</taxon>
        <taxon>Hygrophila</taxon>
        <taxon>Lymnaeoidea</taxon>
        <taxon>Planorbidae</taxon>
        <taxon>Biomphalaria</taxon>
    </lineage>
</organism>
<dbReference type="InterPro" id="IPR036392">
    <property type="entry name" value="PLAT/LH2_dom_sf"/>
</dbReference>